<dbReference type="EMBL" id="CP063065">
    <property type="protein sequence ID" value="QOQ78484.1"/>
    <property type="molecule type" value="Genomic_DNA"/>
</dbReference>
<proteinExistence type="predicted"/>
<dbReference type="AlphaFoldDB" id="A0A7M1KQR9"/>
<gene>
    <name evidence="2" type="ORF">IMX20_05615</name>
</gene>
<dbReference type="Proteomes" id="UP000595091">
    <property type="component" value="Chromosome"/>
</dbReference>
<sequence length="257" mass="30522">MNERHDVFGKQINKISRLYLDYQNNPFSDELVHDLRVSIRELRGLLNFIKKRMDKDHYNKLNQQLGEAACVFGPLRELDVLYAYCEDYAVNHPETSEAYYQLFNTFVKKRRIEMNRTFNKGNSATIQLAIEDAKEILELDLFKNKKDWKKYMLKRLKKKDKKLRYAFKTVDISDYEAVHEIRKSAKKVRYAATYFDDTVSKDLNQYRKDAKAIQSEFGEITDAHVNYDLLTAYTDKVKDENVRNLLIQIRDDIECAE</sequence>
<name>A0A7M1KQR9_9LACT</name>
<dbReference type="RefSeq" id="WP_197557978.1">
    <property type="nucleotide sequence ID" value="NZ_CP063065.1"/>
</dbReference>
<dbReference type="InterPro" id="IPR007899">
    <property type="entry name" value="CHAD_dom"/>
</dbReference>
<protein>
    <submittedName>
        <fullName evidence="2">CHAD domain-containing protein</fullName>
    </submittedName>
</protein>
<dbReference type="Pfam" id="PF05235">
    <property type="entry name" value="CHAD"/>
    <property type="match status" value="1"/>
</dbReference>
<organism evidence="2 3">
    <name type="scientific">Aerococcus urinaeequi</name>
    <dbReference type="NCBI Taxonomy" id="51665"/>
    <lineage>
        <taxon>Bacteria</taxon>
        <taxon>Bacillati</taxon>
        <taxon>Bacillota</taxon>
        <taxon>Bacilli</taxon>
        <taxon>Lactobacillales</taxon>
        <taxon>Aerococcaceae</taxon>
        <taxon>Aerococcus</taxon>
    </lineage>
</organism>
<evidence type="ECO:0000313" key="3">
    <source>
        <dbReference type="Proteomes" id="UP000595091"/>
    </source>
</evidence>
<reference evidence="2 3" key="1">
    <citation type="submission" date="2020-10" db="EMBL/GenBank/DDBJ databases">
        <title>Plasmid carrying two tetracycline resistance determinant.</title>
        <authorList>
            <person name="Yang Q."/>
        </authorList>
    </citation>
    <scope>NUCLEOTIDE SEQUENCE [LARGE SCALE GENOMIC DNA]</scope>
    <source>
        <strain evidence="2 3">T43</strain>
    </source>
</reference>
<dbReference type="PANTHER" id="PTHR39339">
    <property type="entry name" value="SLR1444 PROTEIN"/>
    <property type="match status" value="1"/>
</dbReference>
<dbReference type="PROSITE" id="PS51708">
    <property type="entry name" value="CHAD"/>
    <property type="match status" value="1"/>
</dbReference>
<dbReference type="InterPro" id="IPR038186">
    <property type="entry name" value="CHAD_dom_sf"/>
</dbReference>
<evidence type="ECO:0000259" key="1">
    <source>
        <dbReference type="PROSITE" id="PS51708"/>
    </source>
</evidence>
<evidence type="ECO:0000313" key="2">
    <source>
        <dbReference type="EMBL" id="QOQ78484.1"/>
    </source>
</evidence>
<dbReference type="SMART" id="SM00880">
    <property type="entry name" value="CHAD"/>
    <property type="match status" value="1"/>
</dbReference>
<dbReference type="PANTHER" id="PTHR39339:SF1">
    <property type="entry name" value="CHAD DOMAIN-CONTAINING PROTEIN"/>
    <property type="match status" value="1"/>
</dbReference>
<dbReference type="Gene3D" id="1.40.20.10">
    <property type="entry name" value="CHAD domain"/>
    <property type="match status" value="1"/>
</dbReference>
<feature type="domain" description="CHAD" evidence="1">
    <location>
        <begin position="1"/>
        <end position="257"/>
    </location>
</feature>
<accession>A0A7M1KQR9</accession>